<evidence type="ECO:0000313" key="4">
    <source>
        <dbReference type="EMBL" id="EHB00359.1"/>
    </source>
</evidence>
<dbReference type="EMBL" id="JH166931">
    <property type="protein sequence ID" value="EHB00359.1"/>
    <property type="molecule type" value="Genomic_DNA"/>
</dbReference>
<keyword evidence="1 3" id="KW-0547">Nucleotide-binding</keyword>
<protein>
    <submittedName>
        <fullName evidence="4">ADP-ribosylation factor-like protein 10</fullName>
    </submittedName>
</protein>
<dbReference type="AlphaFoldDB" id="G5ATJ8"/>
<sequence length="274" mass="30466">MAQRPLGPLMLELDGRGPAWLSALHPLESLLREWTGAVLGPREGLVGCRARLPPSVGKWDECEPEEDEEEEEPALEELEQREMLVLGLDGSGKSTPAFPVREDTAGRRRPHLGLQLRVAAHQRLRADQLWLPWARQELHKLLHKDPDLPVIIVANKQDLSEAMSVVELQQELGLQAEESQQEVFLLAASITPARSGFEEPGTVHIRKLLLELLSPRLRLPTLCLALVTTVPLPSALSPAWAQGRSHMVALPFCSPCLLKGKAENHTEAFLVRWP</sequence>
<gene>
    <name evidence="4" type="ORF">GW7_20427</name>
</gene>
<evidence type="ECO:0000256" key="1">
    <source>
        <dbReference type="ARBA" id="ARBA00022741"/>
    </source>
</evidence>
<dbReference type="InterPro" id="IPR042951">
    <property type="entry name" value="ARL10"/>
</dbReference>
<dbReference type="GO" id="GO:0003924">
    <property type="term" value="F:GTPase activity"/>
    <property type="evidence" value="ECO:0007669"/>
    <property type="project" value="InterPro"/>
</dbReference>
<proteinExistence type="predicted"/>
<dbReference type="PANTHER" id="PTHR47575">
    <property type="entry name" value="ADP-RIBOSYLATION FACTOR-LIKE PROTEIN 10"/>
    <property type="match status" value="1"/>
</dbReference>
<dbReference type="InterPro" id="IPR006689">
    <property type="entry name" value="Small_GTPase_ARF/SAR"/>
</dbReference>
<dbReference type="InterPro" id="IPR027417">
    <property type="entry name" value="P-loop_NTPase"/>
</dbReference>
<evidence type="ECO:0000256" key="3">
    <source>
        <dbReference type="PIRSR" id="PIRSR606689-1"/>
    </source>
</evidence>
<keyword evidence="2 3" id="KW-0342">GTP-binding</keyword>
<feature type="binding site" evidence="3">
    <location>
        <begin position="155"/>
        <end position="158"/>
    </location>
    <ligand>
        <name>GTP</name>
        <dbReference type="ChEBI" id="CHEBI:37565"/>
    </ligand>
</feature>
<dbReference type="GO" id="GO:0005525">
    <property type="term" value="F:GTP binding"/>
    <property type="evidence" value="ECO:0007669"/>
    <property type="project" value="UniProtKB-KW"/>
</dbReference>
<dbReference type="STRING" id="10181.G5ATJ8"/>
<dbReference type="Pfam" id="PF00025">
    <property type="entry name" value="Arf"/>
    <property type="match status" value="1"/>
</dbReference>
<dbReference type="InParanoid" id="G5ATJ8"/>
<dbReference type="SUPFAM" id="SSF52540">
    <property type="entry name" value="P-loop containing nucleoside triphosphate hydrolases"/>
    <property type="match status" value="1"/>
</dbReference>
<name>G5ATJ8_HETGA</name>
<evidence type="ECO:0000256" key="2">
    <source>
        <dbReference type="ARBA" id="ARBA00023134"/>
    </source>
</evidence>
<evidence type="ECO:0000313" key="5">
    <source>
        <dbReference type="Proteomes" id="UP000006813"/>
    </source>
</evidence>
<dbReference type="Gene3D" id="3.40.50.300">
    <property type="entry name" value="P-loop containing nucleotide triphosphate hydrolases"/>
    <property type="match status" value="1"/>
</dbReference>
<organism evidence="4 5">
    <name type="scientific">Heterocephalus glaber</name>
    <name type="common">Naked mole rat</name>
    <dbReference type="NCBI Taxonomy" id="10181"/>
    <lineage>
        <taxon>Eukaryota</taxon>
        <taxon>Metazoa</taxon>
        <taxon>Chordata</taxon>
        <taxon>Craniata</taxon>
        <taxon>Vertebrata</taxon>
        <taxon>Euteleostomi</taxon>
        <taxon>Mammalia</taxon>
        <taxon>Eutheria</taxon>
        <taxon>Euarchontoglires</taxon>
        <taxon>Glires</taxon>
        <taxon>Rodentia</taxon>
        <taxon>Hystricomorpha</taxon>
        <taxon>Bathyergidae</taxon>
        <taxon>Heterocephalus</taxon>
    </lineage>
</organism>
<accession>G5ATJ8</accession>
<reference evidence="4 5" key="1">
    <citation type="journal article" date="2011" name="Nature">
        <title>Genome sequencing reveals insights into physiology and longevity of the naked mole rat.</title>
        <authorList>
            <person name="Kim E.B."/>
            <person name="Fang X."/>
            <person name="Fushan A.A."/>
            <person name="Huang Z."/>
            <person name="Lobanov A.V."/>
            <person name="Han L."/>
            <person name="Marino S.M."/>
            <person name="Sun X."/>
            <person name="Turanov A.A."/>
            <person name="Yang P."/>
            <person name="Yim S.H."/>
            <person name="Zhao X."/>
            <person name="Kasaikina M.V."/>
            <person name="Stoletzki N."/>
            <person name="Peng C."/>
            <person name="Polak P."/>
            <person name="Xiong Z."/>
            <person name="Kiezun A."/>
            <person name="Zhu Y."/>
            <person name="Chen Y."/>
            <person name="Kryukov G.V."/>
            <person name="Zhang Q."/>
            <person name="Peshkin L."/>
            <person name="Yang L."/>
            <person name="Bronson R.T."/>
            <person name="Buffenstein R."/>
            <person name="Wang B."/>
            <person name="Han C."/>
            <person name="Li Q."/>
            <person name="Chen L."/>
            <person name="Zhao W."/>
            <person name="Sunyaev S.R."/>
            <person name="Park T.J."/>
            <person name="Zhang G."/>
            <person name="Wang J."/>
            <person name="Gladyshev V.N."/>
        </authorList>
    </citation>
    <scope>NUCLEOTIDE SEQUENCE [LARGE SCALE GENOMIC DNA]</scope>
</reference>
<dbReference type="Proteomes" id="UP000006813">
    <property type="component" value="Unassembled WGS sequence"/>
</dbReference>
<dbReference type="PANTHER" id="PTHR47575:SF1">
    <property type="entry name" value="ADP-RIBOSYLATION FACTOR-LIKE PROTEIN 10"/>
    <property type="match status" value="1"/>
</dbReference>